<evidence type="ECO:0000256" key="4">
    <source>
        <dbReference type="ARBA" id="ARBA00011790"/>
    </source>
</evidence>
<evidence type="ECO:0000256" key="3">
    <source>
        <dbReference type="ARBA" id="ARBA00009508"/>
    </source>
</evidence>
<dbReference type="AlphaFoldDB" id="A0A9W9Z482"/>
<keyword evidence="10" id="KW-0249">Electron transport</keyword>
<keyword evidence="8" id="KW-0679">Respiratory chain</keyword>
<keyword evidence="7" id="KW-0597">Phosphoprotein</keyword>
<dbReference type="GO" id="GO:0006120">
    <property type="term" value="P:mitochondrial electron transport, NADH to ubiquinone"/>
    <property type="evidence" value="ECO:0007669"/>
    <property type="project" value="InterPro"/>
</dbReference>
<evidence type="ECO:0000256" key="2">
    <source>
        <dbReference type="ARBA" id="ARBA00004443"/>
    </source>
</evidence>
<accession>A0A9W9Z482</accession>
<dbReference type="PANTHER" id="PTHR12868">
    <property type="entry name" value="NADH-UBIQUINONE OXIDOREDUCTASE B22 SUBUNIT"/>
    <property type="match status" value="1"/>
</dbReference>
<evidence type="ECO:0000256" key="6">
    <source>
        <dbReference type="ARBA" id="ARBA00022448"/>
    </source>
</evidence>
<evidence type="ECO:0000313" key="17">
    <source>
        <dbReference type="EMBL" id="KAJ7374792.1"/>
    </source>
</evidence>
<evidence type="ECO:0000256" key="15">
    <source>
        <dbReference type="ARBA" id="ARBA00032528"/>
    </source>
</evidence>
<comment type="similarity">
    <text evidence="3">Belongs to the complex I LYR family.</text>
</comment>
<keyword evidence="12" id="KW-0496">Mitochondrion</keyword>
<evidence type="ECO:0000256" key="8">
    <source>
        <dbReference type="ARBA" id="ARBA00022660"/>
    </source>
</evidence>
<dbReference type="GO" id="GO:0005743">
    <property type="term" value="C:mitochondrial inner membrane"/>
    <property type="evidence" value="ECO:0007669"/>
    <property type="project" value="UniProtKB-SubCell"/>
</dbReference>
<comment type="subcellular location">
    <subcellularLocation>
        <location evidence="2">Mitochondrion inner membrane</location>
        <topology evidence="2">Peripheral membrane protein</topology>
        <orientation evidence="2">Matrix side</orientation>
    </subcellularLocation>
</comment>
<comment type="caution">
    <text evidence="17">The sequence shown here is derived from an EMBL/GenBank/DDBJ whole genome shotgun (WGS) entry which is preliminary data.</text>
</comment>
<evidence type="ECO:0000256" key="9">
    <source>
        <dbReference type="ARBA" id="ARBA00022792"/>
    </source>
</evidence>
<evidence type="ECO:0000256" key="14">
    <source>
        <dbReference type="ARBA" id="ARBA00030192"/>
    </source>
</evidence>
<dbReference type="PANTHER" id="PTHR12868:SF0">
    <property type="entry name" value="NADH DEHYDROGENASE [UBIQUINONE] 1 BETA SUBCOMPLEX SUBUNIT 9"/>
    <property type="match status" value="1"/>
</dbReference>
<evidence type="ECO:0000256" key="13">
    <source>
        <dbReference type="ARBA" id="ARBA00023136"/>
    </source>
</evidence>
<feature type="domain" description="Complex 1 LYR protein" evidence="16">
    <location>
        <begin position="16"/>
        <end position="74"/>
    </location>
</feature>
<dbReference type="OrthoDB" id="13598at2759"/>
<evidence type="ECO:0000313" key="18">
    <source>
        <dbReference type="Proteomes" id="UP001163046"/>
    </source>
</evidence>
<evidence type="ECO:0000256" key="7">
    <source>
        <dbReference type="ARBA" id="ARBA00022553"/>
    </source>
</evidence>
<dbReference type="Proteomes" id="UP001163046">
    <property type="component" value="Unassembled WGS sequence"/>
</dbReference>
<dbReference type="InterPro" id="IPR033034">
    <property type="entry name" value="NDUFB9"/>
</dbReference>
<name>A0A9W9Z482_9CNID</name>
<comment type="function">
    <text evidence="1">Accessory subunit of the mitochondrial membrane respiratory chain NADH dehydrogenase (Complex I), that is believed to be not involved in catalysis. Complex I functions in the transfer of electrons from NADH to the respiratory chain. The immediate electron acceptor for the enzyme is believed to be ubiquinone.</text>
</comment>
<evidence type="ECO:0000256" key="5">
    <source>
        <dbReference type="ARBA" id="ARBA00018684"/>
    </source>
</evidence>
<comment type="subunit">
    <text evidence="4">Mammalian complex I is composed of 45 different subunits.</text>
</comment>
<reference evidence="17" key="1">
    <citation type="submission" date="2023-01" db="EMBL/GenBank/DDBJ databases">
        <title>Genome assembly of the deep-sea coral Lophelia pertusa.</title>
        <authorList>
            <person name="Herrera S."/>
            <person name="Cordes E."/>
        </authorList>
    </citation>
    <scope>NUCLEOTIDE SEQUENCE</scope>
    <source>
        <strain evidence="17">USNM1676648</strain>
        <tissue evidence="17">Polyp</tissue>
    </source>
</reference>
<keyword evidence="13" id="KW-0472">Membrane</keyword>
<keyword evidence="6" id="KW-0813">Transport</keyword>
<dbReference type="Pfam" id="PF05347">
    <property type="entry name" value="Complex1_LYR"/>
    <property type="match status" value="1"/>
</dbReference>
<dbReference type="EMBL" id="MU826827">
    <property type="protein sequence ID" value="KAJ7374792.1"/>
    <property type="molecule type" value="Genomic_DNA"/>
</dbReference>
<evidence type="ECO:0000256" key="11">
    <source>
        <dbReference type="ARBA" id="ARBA00022990"/>
    </source>
</evidence>
<dbReference type="InterPro" id="IPR008011">
    <property type="entry name" value="Complex1_LYR_dom"/>
</dbReference>
<organism evidence="17 18">
    <name type="scientific">Desmophyllum pertusum</name>
    <dbReference type="NCBI Taxonomy" id="174260"/>
    <lineage>
        <taxon>Eukaryota</taxon>
        <taxon>Metazoa</taxon>
        <taxon>Cnidaria</taxon>
        <taxon>Anthozoa</taxon>
        <taxon>Hexacorallia</taxon>
        <taxon>Scleractinia</taxon>
        <taxon>Caryophylliina</taxon>
        <taxon>Caryophylliidae</taxon>
        <taxon>Desmophyllum</taxon>
    </lineage>
</organism>
<protein>
    <recommendedName>
        <fullName evidence="5">NADH dehydrogenase [ubiquinone] 1 beta subcomplex subunit 9</fullName>
    </recommendedName>
    <alternativeName>
        <fullName evidence="14">Complex I-B22</fullName>
    </alternativeName>
    <alternativeName>
        <fullName evidence="15">NADH-ubiquinone oxidoreductase B22 subunit</fullName>
    </alternativeName>
</protein>
<sequence>MAYIASHLTKGITHQQRVTRLYRNSLKHLLSWCIDRQLWRREAVILRERFDENKYERDQRKIFKILEGAEREFEKMKHPFPYTHPESQMAANGKETFHLHLIFSTCSMGRRVVQRDDRMGRWQRLNNHIQDANKHKGLLLISSLIIN</sequence>
<proteinExistence type="inferred from homology"/>
<keyword evidence="9" id="KW-0999">Mitochondrion inner membrane</keyword>
<keyword evidence="11" id="KW-0007">Acetylation</keyword>
<evidence type="ECO:0000256" key="1">
    <source>
        <dbReference type="ARBA" id="ARBA00002920"/>
    </source>
</evidence>
<evidence type="ECO:0000256" key="10">
    <source>
        <dbReference type="ARBA" id="ARBA00022982"/>
    </source>
</evidence>
<evidence type="ECO:0000259" key="16">
    <source>
        <dbReference type="Pfam" id="PF05347"/>
    </source>
</evidence>
<evidence type="ECO:0000256" key="12">
    <source>
        <dbReference type="ARBA" id="ARBA00023128"/>
    </source>
</evidence>
<dbReference type="CDD" id="cd20263">
    <property type="entry name" value="Complex1_LYR_NDUFB9_LYRM3"/>
    <property type="match status" value="1"/>
</dbReference>
<dbReference type="InterPro" id="IPR045292">
    <property type="entry name" value="Complex1_LYR_NDUFB9_LYRM3"/>
</dbReference>
<keyword evidence="18" id="KW-1185">Reference proteome</keyword>
<gene>
    <name evidence="17" type="primary">NDUFB9</name>
    <name evidence="17" type="ORF">OS493_005142</name>
</gene>